<protein>
    <submittedName>
        <fullName evidence="1">Uncharacterized protein</fullName>
    </submittedName>
</protein>
<dbReference type="AlphaFoldDB" id="A0A2P5YN39"/>
<proteinExistence type="predicted"/>
<evidence type="ECO:0000313" key="2">
    <source>
        <dbReference type="Proteomes" id="UP000239757"/>
    </source>
</evidence>
<accession>A0A2P5YN39</accession>
<sequence>MQRWFKWLKWFMALVVNCFHILKELGKLNVHVVKQSTLYLKVSFSFSCLSLVSDIAVGLQPFKDSSNTFMSDA</sequence>
<dbReference type="EMBL" id="KZ662978">
    <property type="protein sequence ID" value="PPS16983.1"/>
    <property type="molecule type" value="Genomic_DNA"/>
</dbReference>
<name>A0A2P5YN39_GOSBA</name>
<organism evidence="1 2">
    <name type="scientific">Gossypium barbadense</name>
    <name type="common">Sea Island cotton</name>
    <name type="synonym">Hibiscus barbadensis</name>
    <dbReference type="NCBI Taxonomy" id="3634"/>
    <lineage>
        <taxon>Eukaryota</taxon>
        <taxon>Viridiplantae</taxon>
        <taxon>Streptophyta</taxon>
        <taxon>Embryophyta</taxon>
        <taxon>Tracheophyta</taxon>
        <taxon>Spermatophyta</taxon>
        <taxon>Magnoliopsida</taxon>
        <taxon>eudicotyledons</taxon>
        <taxon>Gunneridae</taxon>
        <taxon>Pentapetalae</taxon>
        <taxon>rosids</taxon>
        <taxon>malvids</taxon>
        <taxon>Malvales</taxon>
        <taxon>Malvaceae</taxon>
        <taxon>Malvoideae</taxon>
        <taxon>Gossypium</taxon>
    </lineage>
</organism>
<dbReference type="Proteomes" id="UP000239757">
    <property type="component" value="Unassembled WGS sequence"/>
</dbReference>
<evidence type="ECO:0000313" key="1">
    <source>
        <dbReference type="EMBL" id="PPS16983.1"/>
    </source>
</evidence>
<reference evidence="1 2" key="1">
    <citation type="submission" date="2015-01" db="EMBL/GenBank/DDBJ databases">
        <title>Genome of allotetraploid Gossypium barbadense reveals genomic plasticity and fiber elongation in cotton evolution.</title>
        <authorList>
            <person name="Chen X."/>
            <person name="Liu X."/>
            <person name="Zhao B."/>
            <person name="Zheng H."/>
            <person name="Hu Y."/>
            <person name="Lu G."/>
            <person name="Yang C."/>
            <person name="Chen J."/>
            <person name="Shan C."/>
            <person name="Zhang L."/>
            <person name="Zhou Y."/>
            <person name="Wang L."/>
            <person name="Guo W."/>
            <person name="Bai Y."/>
            <person name="Ruan J."/>
            <person name="Shangguan X."/>
            <person name="Mao Y."/>
            <person name="Jiang J."/>
            <person name="Zhu Y."/>
            <person name="Lei J."/>
            <person name="Kang H."/>
            <person name="Chen S."/>
            <person name="He X."/>
            <person name="Wang R."/>
            <person name="Wang Y."/>
            <person name="Chen J."/>
            <person name="Wang L."/>
            <person name="Yu S."/>
            <person name="Wang B."/>
            <person name="Wei J."/>
            <person name="Song S."/>
            <person name="Lu X."/>
            <person name="Gao Z."/>
            <person name="Gu W."/>
            <person name="Deng X."/>
            <person name="Ma D."/>
            <person name="Wang S."/>
            <person name="Liang W."/>
            <person name="Fang L."/>
            <person name="Cai C."/>
            <person name="Zhu X."/>
            <person name="Zhou B."/>
            <person name="Zhang Y."/>
            <person name="Chen Z."/>
            <person name="Xu S."/>
            <person name="Zhu R."/>
            <person name="Wang S."/>
            <person name="Zhang T."/>
            <person name="Zhao G."/>
        </authorList>
    </citation>
    <scope>NUCLEOTIDE SEQUENCE [LARGE SCALE GENOMIC DNA]</scope>
    <source>
        <strain evidence="2">cv. Xinhai21</strain>
        <tissue evidence="1">Leaf</tissue>
    </source>
</reference>
<gene>
    <name evidence="1" type="ORF">GOBAR_AA03594</name>
</gene>